<comment type="similarity">
    <text evidence="10">Belongs to the peroxiredoxin family. BCP/PrxQ subfamily.</text>
</comment>
<dbReference type="GO" id="GO:0005737">
    <property type="term" value="C:cytoplasm"/>
    <property type="evidence" value="ECO:0007669"/>
    <property type="project" value="TreeGrafter"/>
</dbReference>
<dbReference type="InterPro" id="IPR024706">
    <property type="entry name" value="Peroxiredoxin_AhpC-typ"/>
</dbReference>
<dbReference type="PIRSF" id="PIRSF000239">
    <property type="entry name" value="AHPC"/>
    <property type="match status" value="1"/>
</dbReference>
<dbReference type="EMBL" id="PDZR01000006">
    <property type="protein sequence ID" value="PNG26512.1"/>
    <property type="molecule type" value="Genomic_DNA"/>
</dbReference>
<reference evidence="16 17" key="1">
    <citation type="submission" date="2017-10" db="EMBL/GenBank/DDBJ databases">
        <title>Genome announcement of Methylocella silvestris TVC from permafrost.</title>
        <authorList>
            <person name="Wang J."/>
            <person name="Geng K."/>
            <person name="Ul-Haque F."/>
            <person name="Crombie A.T."/>
            <person name="Street L.E."/>
            <person name="Wookey P.A."/>
            <person name="Murrell J.C."/>
            <person name="Pratscher J."/>
        </authorList>
    </citation>
    <scope>NUCLEOTIDE SEQUENCE [LARGE SCALE GENOMIC DNA]</scope>
    <source>
        <strain evidence="16 17">TVC</strain>
    </source>
</reference>
<evidence type="ECO:0000256" key="10">
    <source>
        <dbReference type="ARBA" id="ARBA00038489"/>
    </source>
</evidence>
<evidence type="ECO:0000259" key="15">
    <source>
        <dbReference type="PROSITE" id="PS51352"/>
    </source>
</evidence>
<evidence type="ECO:0000256" key="8">
    <source>
        <dbReference type="ARBA" id="ARBA00023284"/>
    </source>
</evidence>
<dbReference type="EC" id="1.11.1.24" evidence="3"/>
<dbReference type="PROSITE" id="PS51352">
    <property type="entry name" value="THIOREDOXIN_2"/>
    <property type="match status" value="1"/>
</dbReference>
<dbReference type="Gene3D" id="3.40.30.10">
    <property type="entry name" value="Glutaredoxin"/>
    <property type="match status" value="1"/>
</dbReference>
<evidence type="ECO:0000256" key="6">
    <source>
        <dbReference type="ARBA" id="ARBA00023002"/>
    </source>
</evidence>
<evidence type="ECO:0000256" key="1">
    <source>
        <dbReference type="ARBA" id="ARBA00003330"/>
    </source>
</evidence>
<feature type="domain" description="Thioredoxin" evidence="15">
    <location>
        <begin position="9"/>
        <end position="161"/>
    </location>
</feature>
<evidence type="ECO:0000313" key="17">
    <source>
        <dbReference type="Proteomes" id="UP000236286"/>
    </source>
</evidence>
<dbReference type="Proteomes" id="UP000236286">
    <property type="component" value="Unassembled WGS sequence"/>
</dbReference>
<dbReference type="CDD" id="cd03017">
    <property type="entry name" value="PRX_BCP"/>
    <property type="match status" value="1"/>
</dbReference>
<dbReference type="GO" id="GO:0045454">
    <property type="term" value="P:cell redox homeostasis"/>
    <property type="evidence" value="ECO:0007669"/>
    <property type="project" value="TreeGrafter"/>
</dbReference>
<evidence type="ECO:0000256" key="3">
    <source>
        <dbReference type="ARBA" id="ARBA00013017"/>
    </source>
</evidence>
<keyword evidence="7" id="KW-1015">Disulfide bond</keyword>
<dbReference type="GO" id="GO:0034599">
    <property type="term" value="P:cellular response to oxidative stress"/>
    <property type="evidence" value="ECO:0007669"/>
    <property type="project" value="TreeGrafter"/>
</dbReference>
<dbReference type="Pfam" id="PF00578">
    <property type="entry name" value="AhpC-TSA"/>
    <property type="match status" value="1"/>
</dbReference>
<dbReference type="InterPro" id="IPR050924">
    <property type="entry name" value="Peroxiredoxin_BCP/PrxQ"/>
</dbReference>
<dbReference type="PANTHER" id="PTHR42801">
    <property type="entry name" value="THIOREDOXIN-DEPENDENT PEROXIDE REDUCTASE"/>
    <property type="match status" value="1"/>
</dbReference>
<evidence type="ECO:0000256" key="12">
    <source>
        <dbReference type="ARBA" id="ARBA00049091"/>
    </source>
</evidence>
<gene>
    <name evidence="16" type="ORF">CR492_07385</name>
</gene>
<feature type="active site" description="Cysteine sulfenic acid (-SOH) intermediate; for peroxidase activity" evidence="13">
    <location>
        <position position="51"/>
    </location>
</feature>
<dbReference type="InterPro" id="IPR036249">
    <property type="entry name" value="Thioredoxin-like_sf"/>
</dbReference>
<evidence type="ECO:0000256" key="2">
    <source>
        <dbReference type="ARBA" id="ARBA00011245"/>
    </source>
</evidence>
<keyword evidence="8" id="KW-0676">Redox-active center</keyword>
<sequence>MTRAAGGKWEPGTVAPEFKLPGDNGEPISLQSFEGRKLVLYFYPKDDTSGCTKEAIDFNQLKPEFAKADAAILGVSPDTTASHVKFKTKHQLDLDLASDESKAMLGAYGVWVEKSMYGRKYMGVERTTLLIDRQGVIAQVWSKVKVPGHAEAVLAAAKALP</sequence>
<dbReference type="AlphaFoldDB" id="A0A2J7TIB9"/>
<name>A0A2J7TIB9_METSI</name>
<evidence type="ECO:0000256" key="9">
    <source>
        <dbReference type="ARBA" id="ARBA00032824"/>
    </source>
</evidence>
<evidence type="ECO:0000313" key="16">
    <source>
        <dbReference type="EMBL" id="PNG26512.1"/>
    </source>
</evidence>
<evidence type="ECO:0000256" key="5">
    <source>
        <dbReference type="ARBA" id="ARBA00022862"/>
    </source>
</evidence>
<dbReference type="InterPro" id="IPR000866">
    <property type="entry name" value="AhpC/TSA"/>
</dbReference>
<organism evidence="16 17">
    <name type="scientific">Methylocella silvestris</name>
    <dbReference type="NCBI Taxonomy" id="199596"/>
    <lineage>
        <taxon>Bacteria</taxon>
        <taxon>Pseudomonadati</taxon>
        <taxon>Pseudomonadota</taxon>
        <taxon>Alphaproteobacteria</taxon>
        <taxon>Hyphomicrobiales</taxon>
        <taxon>Beijerinckiaceae</taxon>
        <taxon>Methylocella</taxon>
    </lineage>
</organism>
<keyword evidence="5" id="KW-0049">Antioxidant</keyword>
<dbReference type="PANTHER" id="PTHR42801:SF4">
    <property type="entry name" value="AHPC_TSA FAMILY PROTEIN"/>
    <property type="match status" value="1"/>
</dbReference>
<evidence type="ECO:0000256" key="7">
    <source>
        <dbReference type="ARBA" id="ARBA00023157"/>
    </source>
</evidence>
<accession>A0A2J7TIB9</accession>
<evidence type="ECO:0000256" key="13">
    <source>
        <dbReference type="PIRSR" id="PIRSR000239-1"/>
    </source>
</evidence>
<evidence type="ECO:0000256" key="14">
    <source>
        <dbReference type="SAM" id="MobiDB-lite"/>
    </source>
</evidence>
<dbReference type="FunFam" id="3.40.30.10:FF:000007">
    <property type="entry name" value="Thioredoxin-dependent thiol peroxidase"/>
    <property type="match status" value="1"/>
</dbReference>
<proteinExistence type="inferred from homology"/>
<feature type="region of interest" description="Disordered" evidence="14">
    <location>
        <begin position="1"/>
        <end position="22"/>
    </location>
</feature>
<comment type="catalytic activity">
    <reaction evidence="12">
        <text>a hydroperoxide + [thioredoxin]-dithiol = an alcohol + [thioredoxin]-disulfide + H2O</text>
        <dbReference type="Rhea" id="RHEA:62620"/>
        <dbReference type="Rhea" id="RHEA-COMP:10698"/>
        <dbReference type="Rhea" id="RHEA-COMP:10700"/>
        <dbReference type="ChEBI" id="CHEBI:15377"/>
        <dbReference type="ChEBI" id="CHEBI:29950"/>
        <dbReference type="ChEBI" id="CHEBI:30879"/>
        <dbReference type="ChEBI" id="CHEBI:35924"/>
        <dbReference type="ChEBI" id="CHEBI:50058"/>
        <dbReference type="EC" id="1.11.1.24"/>
    </reaction>
</comment>
<dbReference type="OrthoDB" id="9812811at2"/>
<comment type="subunit">
    <text evidence="2">Monomer.</text>
</comment>
<comment type="caution">
    <text evidence="16">The sequence shown here is derived from an EMBL/GenBank/DDBJ whole genome shotgun (WGS) entry which is preliminary data.</text>
</comment>
<evidence type="ECO:0000256" key="11">
    <source>
        <dbReference type="ARBA" id="ARBA00042639"/>
    </source>
</evidence>
<keyword evidence="4" id="KW-0575">Peroxidase</keyword>
<dbReference type="InterPro" id="IPR013766">
    <property type="entry name" value="Thioredoxin_domain"/>
</dbReference>
<evidence type="ECO:0000256" key="4">
    <source>
        <dbReference type="ARBA" id="ARBA00022559"/>
    </source>
</evidence>
<keyword evidence="6" id="KW-0560">Oxidoreductase</keyword>
<dbReference type="RefSeq" id="WP_102843109.1">
    <property type="nucleotide sequence ID" value="NZ_PDZR01000006.1"/>
</dbReference>
<dbReference type="GO" id="GO:0008379">
    <property type="term" value="F:thioredoxin peroxidase activity"/>
    <property type="evidence" value="ECO:0007669"/>
    <property type="project" value="TreeGrafter"/>
</dbReference>
<comment type="function">
    <text evidence="1">Thiol-specific peroxidase that catalyzes the reduction of hydrogen peroxide and organic hydroperoxides to water and alcohols, respectively. Plays a role in cell protection against oxidative stress by detoxifying peroxides and as sensor of hydrogen peroxide-mediated signaling events.</text>
</comment>
<dbReference type="SUPFAM" id="SSF52833">
    <property type="entry name" value="Thioredoxin-like"/>
    <property type="match status" value="1"/>
</dbReference>
<protein>
    <recommendedName>
        <fullName evidence="3">thioredoxin-dependent peroxiredoxin</fullName>
        <ecNumber evidence="3">1.11.1.24</ecNumber>
    </recommendedName>
    <alternativeName>
        <fullName evidence="9">Thioredoxin peroxidase</fullName>
    </alternativeName>
    <alternativeName>
        <fullName evidence="11">Thioredoxin-dependent peroxiredoxin Bcp</fullName>
    </alternativeName>
</protein>